<name>Q06KI0_9ABAC</name>
<keyword evidence="4" id="KW-1185">Reference proteome</keyword>
<sequence length="202" mass="21856">MAYIFTLIHLFIVIFLTLYLLATFKRVPDSPTSTPPPTPSPTPPPTPSPTPPPTPSPTPLPTPSPTPSPLPTPSPTPSPLPTPSPTPSPLPTPLPPSPTPPPTSSPTPPPSPEPLGEPMYFPAEITTDEQLQDFVRPLCRSSGRATYAVPWDCRRLIHCNYFGIPLWTVSCNTLANTAYSFVADDCVAHWRSDCPFYPLNTL</sequence>
<gene>
    <name evidence="3" type="ORF">AGNV_074</name>
</gene>
<proteinExistence type="predicted"/>
<feature type="compositionally biased region" description="Pro residues" evidence="1">
    <location>
        <begin position="33"/>
        <end position="115"/>
    </location>
</feature>
<dbReference type="InterPro" id="IPR020151">
    <property type="entry name" value="DUF5478"/>
</dbReference>
<keyword evidence="2" id="KW-0472">Membrane</keyword>
<evidence type="ECO:0000256" key="1">
    <source>
        <dbReference type="SAM" id="MobiDB-lite"/>
    </source>
</evidence>
<organism evidence="3 4">
    <name type="scientific">Anticarsia gemmatalis multiple nucleopolyhedrovirus</name>
    <dbReference type="NCBI Taxonomy" id="268591"/>
    <lineage>
        <taxon>Viruses</taxon>
        <taxon>Viruses incertae sedis</taxon>
        <taxon>Naldaviricetes</taxon>
        <taxon>Lefavirales</taxon>
        <taxon>Baculoviridae</taxon>
        <taxon>Alphabaculovirus</taxon>
        <taxon>Alphabaculovirus angemmatalis</taxon>
    </lineage>
</organism>
<dbReference type="Pfam" id="PF17572">
    <property type="entry name" value="DUF5478"/>
    <property type="match status" value="1"/>
</dbReference>
<evidence type="ECO:0008006" key="5">
    <source>
        <dbReference type="Google" id="ProtNLM"/>
    </source>
</evidence>
<evidence type="ECO:0000313" key="4">
    <source>
        <dbReference type="Proteomes" id="UP000201348"/>
    </source>
</evidence>
<dbReference type="EMBL" id="DQ813662">
    <property type="protein sequence ID" value="ABI13871.1"/>
    <property type="molecule type" value="Genomic_DNA"/>
</dbReference>
<keyword evidence="2" id="KW-0812">Transmembrane</keyword>
<evidence type="ECO:0000313" key="3">
    <source>
        <dbReference type="EMBL" id="ABI13871.1"/>
    </source>
</evidence>
<keyword evidence="2" id="KW-1133">Transmembrane helix</keyword>
<accession>Q06KI0</accession>
<protein>
    <recommendedName>
        <fullName evidence="5">Chitin-binding type-2 domain-containing protein</fullName>
    </recommendedName>
</protein>
<feature type="region of interest" description="Disordered" evidence="1">
    <location>
        <begin position="28"/>
        <end position="120"/>
    </location>
</feature>
<feature type="transmembrane region" description="Helical" evidence="2">
    <location>
        <begin position="6"/>
        <end position="24"/>
    </location>
</feature>
<dbReference type="Proteomes" id="UP000201348">
    <property type="component" value="Segment"/>
</dbReference>
<evidence type="ECO:0000256" key="2">
    <source>
        <dbReference type="SAM" id="Phobius"/>
    </source>
</evidence>
<reference evidence="3 4" key="1">
    <citation type="journal article" date="2006" name="J. Gen. Virol.">
        <title>Genome of the most widely used viral biopesticide: Anticarsia gemmatalis multiple nucleopolyhedrovirus.</title>
        <authorList>
            <person name="Oliveira J.V."/>
            <person name="Wolff J.L."/>
            <person name="Garcia-Maruniak A."/>
            <person name="Ribeiro B.M."/>
            <person name="de Castro M.E."/>
            <person name="de Souza M.L."/>
            <person name="Moscardi F."/>
            <person name="Maruniak J.E."/>
            <person name="Zanotto P.M."/>
        </authorList>
    </citation>
    <scope>NUCLEOTIDE SEQUENCE [LARGE SCALE GENOMIC DNA]</scope>
    <source>
        <strain evidence="3">AgMNPV-2D</strain>
    </source>
</reference>